<protein>
    <submittedName>
        <fullName evidence="1">Jg4675 protein</fullName>
    </submittedName>
</protein>
<gene>
    <name evidence="1" type="primary">jg4675</name>
    <name evidence="1" type="ORF">PAEG_LOCUS7476</name>
</gene>
<dbReference type="OrthoDB" id="7466345at2759"/>
<name>A0A8S4R199_9NEOP</name>
<dbReference type="Proteomes" id="UP000838756">
    <property type="component" value="Unassembled WGS sequence"/>
</dbReference>
<evidence type="ECO:0000313" key="1">
    <source>
        <dbReference type="EMBL" id="CAH2226784.1"/>
    </source>
</evidence>
<proteinExistence type="predicted"/>
<accession>A0A8S4R199</accession>
<comment type="caution">
    <text evidence="1">The sequence shown here is derived from an EMBL/GenBank/DDBJ whole genome shotgun (WGS) entry which is preliminary data.</text>
</comment>
<keyword evidence="2" id="KW-1185">Reference proteome</keyword>
<organism evidence="1 2">
    <name type="scientific">Pararge aegeria aegeria</name>
    <dbReference type="NCBI Taxonomy" id="348720"/>
    <lineage>
        <taxon>Eukaryota</taxon>
        <taxon>Metazoa</taxon>
        <taxon>Ecdysozoa</taxon>
        <taxon>Arthropoda</taxon>
        <taxon>Hexapoda</taxon>
        <taxon>Insecta</taxon>
        <taxon>Pterygota</taxon>
        <taxon>Neoptera</taxon>
        <taxon>Endopterygota</taxon>
        <taxon>Lepidoptera</taxon>
        <taxon>Glossata</taxon>
        <taxon>Ditrysia</taxon>
        <taxon>Papilionoidea</taxon>
        <taxon>Nymphalidae</taxon>
        <taxon>Satyrinae</taxon>
        <taxon>Satyrini</taxon>
        <taxon>Parargina</taxon>
        <taxon>Pararge</taxon>
    </lineage>
</organism>
<dbReference type="AlphaFoldDB" id="A0A8S4R199"/>
<sequence>MEWRAFTITIISYHMEEPMHVGVPRRSSGDPAQVNAELVDLQRGGQTTSNESLGAAVNKRPRTVDFGTPYKRLMSSSGLQSVEVIMMMWMIILCI</sequence>
<dbReference type="EMBL" id="CAKXAJ010022005">
    <property type="protein sequence ID" value="CAH2226784.1"/>
    <property type="molecule type" value="Genomic_DNA"/>
</dbReference>
<evidence type="ECO:0000313" key="2">
    <source>
        <dbReference type="Proteomes" id="UP000838756"/>
    </source>
</evidence>
<reference evidence="1" key="1">
    <citation type="submission" date="2022-03" db="EMBL/GenBank/DDBJ databases">
        <authorList>
            <person name="Lindestad O."/>
        </authorList>
    </citation>
    <scope>NUCLEOTIDE SEQUENCE</scope>
</reference>